<feature type="compositionally biased region" description="Polar residues" evidence="1">
    <location>
        <begin position="243"/>
        <end position="252"/>
    </location>
</feature>
<name>A0A2H3JJ41_WOLCO</name>
<dbReference type="Pfam" id="PF13649">
    <property type="entry name" value="Methyltransf_25"/>
    <property type="match status" value="1"/>
</dbReference>
<evidence type="ECO:0000313" key="3">
    <source>
        <dbReference type="EMBL" id="PCH42192.1"/>
    </source>
</evidence>
<dbReference type="InterPro" id="IPR041698">
    <property type="entry name" value="Methyltransf_25"/>
</dbReference>
<proteinExistence type="predicted"/>
<dbReference type="CDD" id="cd02440">
    <property type="entry name" value="AdoMet_MTases"/>
    <property type="match status" value="1"/>
</dbReference>
<dbReference type="PANTHER" id="PTHR43591">
    <property type="entry name" value="METHYLTRANSFERASE"/>
    <property type="match status" value="1"/>
</dbReference>
<dbReference type="Proteomes" id="UP000218811">
    <property type="component" value="Unassembled WGS sequence"/>
</dbReference>
<sequence>MAQGTISRDIQDELLKKRVRRRDSGYKAGTRIPYPLQPSQESFVYDNWNHMFLGNLVRNITMHTFETPPMRVLDLGCGSGLWVIEAAKKWPSAVFVGFDILRCQPNLRNSELGLTDFAPRISWVHGDILEPLPFADEEFDFVRICGLGLAIPEDEWQYVFEECARISVPGGVIELVEEDLIFPTGVAPQDEGIRSPVSLVPSLSPTIPAGGGESTSNLSYSSSPSTLLSDPLAITTARPPEPTSSVDSDTSNRSIPSIRRDSDRFRDPHDHSSLARAWEEMLQHRFIAQNVLSILPFYLSTYFHEIQMMPTLHFLIPPSSSTVGKDIHQHFDETKDDLADLYLDLQTHGTRWSGERSDAAPARAKPSRSATVSSWASIHLARSVQTIRACKEPLWQEFKEGRGFRKIPEHDVNILREDFEAAWANWESDMKDRMSMRAKLHESLAWVDASGSDHPDWKVWREHSGKMEISDSTSSHIGPENLCRSLRGFVGWKPKNP</sequence>
<reference evidence="3 4" key="1">
    <citation type="journal article" date="2012" name="Science">
        <title>The Paleozoic origin of enzymatic lignin decomposition reconstructed from 31 fungal genomes.</title>
        <authorList>
            <person name="Floudas D."/>
            <person name="Binder M."/>
            <person name="Riley R."/>
            <person name="Barry K."/>
            <person name="Blanchette R.A."/>
            <person name="Henrissat B."/>
            <person name="Martinez A.T."/>
            <person name="Otillar R."/>
            <person name="Spatafora J.W."/>
            <person name="Yadav J.S."/>
            <person name="Aerts A."/>
            <person name="Benoit I."/>
            <person name="Boyd A."/>
            <person name="Carlson A."/>
            <person name="Copeland A."/>
            <person name="Coutinho P.M."/>
            <person name="de Vries R.P."/>
            <person name="Ferreira P."/>
            <person name="Findley K."/>
            <person name="Foster B."/>
            <person name="Gaskell J."/>
            <person name="Glotzer D."/>
            <person name="Gorecki P."/>
            <person name="Heitman J."/>
            <person name="Hesse C."/>
            <person name="Hori C."/>
            <person name="Igarashi K."/>
            <person name="Jurgens J.A."/>
            <person name="Kallen N."/>
            <person name="Kersten P."/>
            <person name="Kohler A."/>
            <person name="Kuees U."/>
            <person name="Kumar T.K.A."/>
            <person name="Kuo A."/>
            <person name="LaButti K."/>
            <person name="Larrondo L.F."/>
            <person name="Lindquist E."/>
            <person name="Ling A."/>
            <person name="Lombard V."/>
            <person name="Lucas S."/>
            <person name="Lundell T."/>
            <person name="Martin R."/>
            <person name="McLaughlin D.J."/>
            <person name="Morgenstern I."/>
            <person name="Morin E."/>
            <person name="Murat C."/>
            <person name="Nagy L.G."/>
            <person name="Nolan M."/>
            <person name="Ohm R.A."/>
            <person name="Patyshakuliyeva A."/>
            <person name="Rokas A."/>
            <person name="Ruiz-Duenas F.J."/>
            <person name="Sabat G."/>
            <person name="Salamov A."/>
            <person name="Samejima M."/>
            <person name="Schmutz J."/>
            <person name="Slot J.C."/>
            <person name="St John F."/>
            <person name="Stenlid J."/>
            <person name="Sun H."/>
            <person name="Sun S."/>
            <person name="Syed K."/>
            <person name="Tsang A."/>
            <person name="Wiebenga A."/>
            <person name="Young D."/>
            <person name="Pisabarro A."/>
            <person name="Eastwood D.C."/>
            <person name="Martin F."/>
            <person name="Cullen D."/>
            <person name="Grigoriev I.V."/>
            <person name="Hibbett D.S."/>
        </authorList>
    </citation>
    <scope>NUCLEOTIDE SEQUENCE [LARGE SCALE GENOMIC DNA]</scope>
    <source>
        <strain evidence="3 4">MD-104</strain>
    </source>
</reference>
<dbReference type="EMBL" id="KB468124">
    <property type="protein sequence ID" value="PCH42192.1"/>
    <property type="molecule type" value="Genomic_DNA"/>
</dbReference>
<dbReference type="AlphaFoldDB" id="A0A2H3JJ41"/>
<dbReference type="Gene3D" id="3.40.50.150">
    <property type="entry name" value="Vaccinia Virus protein VP39"/>
    <property type="match status" value="1"/>
</dbReference>
<evidence type="ECO:0000259" key="2">
    <source>
        <dbReference type="Pfam" id="PF13649"/>
    </source>
</evidence>
<dbReference type="GO" id="GO:0008168">
    <property type="term" value="F:methyltransferase activity"/>
    <property type="evidence" value="ECO:0007669"/>
    <property type="project" value="TreeGrafter"/>
</dbReference>
<feature type="compositionally biased region" description="Low complexity" evidence="1">
    <location>
        <begin position="214"/>
        <end position="232"/>
    </location>
</feature>
<feature type="compositionally biased region" description="Basic and acidic residues" evidence="1">
    <location>
        <begin position="258"/>
        <end position="269"/>
    </location>
</feature>
<dbReference type="STRING" id="742152.A0A2H3JJ41"/>
<feature type="region of interest" description="Disordered" evidence="1">
    <location>
        <begin position="204"/>
        <end position="269"/>
    </location>
</feature>
<organism evidence="3 4">
    <name type="scientific">Wolfiporia cocos (strain MD-104)</name>
    <name type="common">Brown rot fungus</name>
    <dbReference type="NCBI Taxonomy" id="742152"/>
    <lineage>
        <taxon>Eukaryota</taxon>
        <taxon>Fungi</taxon>
        <taxon>Dikarya</taxon>
        <taxon>Basidiomycota</taxon>
        <taxon>Agaricomycotina</taxon>
        <taxon>Agaricomycetes</taxon>
        <taxon>Polyporales</taxon>
        <taxon>Phaeolaceae</taxon>
        <taxon>Wolfiporia</taxon>
    </lineage>
</organism>
<protein>
    <recommendedName>
        <fullName evidence="2">Methyltransferase domain-containing protein</fullName>
    </recommendedName>
</protein>
<gene>
    <name evidence="3" type="ORF">WOLCODRAFT_137757</name>
</gene>
<feature type="domain" description="Methyltransferase" evidence="2">
    <location>
        <begin position="72"/>
        <end position="171"/>
    </location>
</feature>
<dbReference type="OrthoDB" id="2013972at2759"/>
<keyword evidence="4" id="KW-1185">Reference proteome</keyword>
<evidence type="ECO:0000313" key="4">
    <source>
        <dbReference type="Proteomes" id="UP000218811"/>
    </source>
</evidence>
<dbReference type="PANTHER" id="PTHR43591:SF24">
    <property type="entry name" value="2-METHOXY-6-POLYPRENYL-1,4-BENZOQUINOL METHYLASE, MITOCHONDRIAL"/>
    <property type="match status" value="1"/>
</dbReference>
<dbReference type="InterPro" id="IPR029063">
    <property type="entry name" value="SAM-dependent_MTases_sf"/>
</dbReference>
<dbReference type="SUPFAM" id="SSF53335">
    <property type="entry name" value="S-adenosyl-L-methionine-dependent methyltransferases"/>
    <property type="match status" value="1"/>
</dbReference>
<evidence type="ECO:0000256" key="1">
    <source>
        <dbReference type="SAM" id="MobiDB-lite"/>
    </source>
</evidence>
<dbReference type="OMA" id="FDLVRIC"/>
<accession>A0A2H3JJ41</accession>